<dbReference type="InterPro" id="IPR027246">
    <property type="entry name" value="Porin_Euk/Tom40"/>
</dbReference>
<proteinExistence type="inferred from homology"/>
<dbReference type="GO" id="GO:0008308">
    <property type="term" value="F:voltage-gated monoatomic anion channel activity"/>
    <property type="evidence" value="ECO:0007669"/>
    <property type="project" value="InterPro"/>
</dbReference>
<dbReference type="PANTHER" id="PTHR11743">
    <property type="entry name" value="VOLTAGE-DEPENDENT ANION-SELECTIVE CHANNEL"/>
    <property type="match status" value="1"/>
</dbReference>
<gene>
    <name evidence="2" type="ORF">WJX81_007295</name>
</gene>
<dbReference type="AlphaFoldDB" id="A0AAW1R4J1"/>
<dbReference type="Proteomes" id="UP001445335">
    <property type="component" value="Unassembled WGS sequence"/>
</dbReference>
<dbReference type="GO" id="GO:0005741">
    <property type="term" value="C:mitochondrial outer membrane"/>
    <property type="evidence" value="ECO:0007669"/>
    <property type="project" value="InterPro"/>
</dbReference>
<dbReference type="Pfam" id="PF01459">
    <property type="entry name" value="Porin_3"/>
    <property type="match status" value="1"/>
</dbReference>
<organism evidence="2 3">
    <name type="scientific">Elliptochloris bilobata</name>
    <dbReference type="NCBI Taxonomy" id="381761"/>
    <lineage>
        <taxon>Eukaryota</taxon>
        <taxon>Viridiplantae</taxon>
        <taxon>Chlorophyta</taxon>
        <taxon>core chlorophytes</taxon>
        <taxon>Trebouxiophyceae</taxon>
        <taxon>Trebouxiophyceae incertae sedis</taxon>
        <taxon>Elliptochloris clade</taxon>
        <taxon>Elliptochloris</taxon>
    </lineage>
</organism>
<name>A0AAW1R4J1_9CHLO</name>
<dbReference type="EMBL" id="JALJOU010000051">
    <property type="protein sequence ID" value="KAK9828428.1"/>
    <property type="molecule type" value="Genomic_DNA"/>
</dbReference>
<dbReference type="PANTHER" id="PTHR11743:SF70">
    <property type="entry name" value="GH26960P-RELATED"/>
    <property type="match status" value="1"/>
</dbReference>
<evidence type="ECO:0000313" key="2">
    <source>
        <dbReference type="EMBL" id="KAK9828428.1"/>
    </source>
</evidence>
<protein>
    <submittedName>
        <fullName evidence="2">Uncharacterized protein</fullName>
    </submittedName>
</protein>
<accession>A0AAW1R4J1</accession>
<comment type="similarity">
    <text evidence="1">Belongs to the eukaryotic mitochondrial porin (TC 1.B.8.1) family.</text>
</comment>
<reference evidence="2 3" key="1">
    <citation type="journal article" date="2024" name="Nat. Commun.">
        <title>Phylogenomics reveals the evolutionary origins of lichenization in chlorophyte algae.</title>
        <authorList>
            <person name="Puginier C."/>
            <person name="Libourel C."/>
            <person name="Otte J."/>
            <person name="Skaloud P."/>
            <person name="Haon M."/>
            <person name="Grisel S."/>
            <person name="Petersen M."/>
            <person name="Berrin J.G."/>
            <person name="Delaux P.M."/>
            <person name="Dal Grande F."/>
            <person name="Keller J."/>
        </authorList>
    </citation>
    <scope>NUCLEOTIDE SEQUENCE [LARGE SCALE GENOMIC DNA]</scope>
    <source>
        <strain evidence="2 3">SAG 245.80</strain>
    </source>
</reference>
<keyword evidence="3" id="KW-1185">Reference proteome</keyword>
<sequence length="278" mass="29246">MTKVPAFYDIGKASRELLYGSKVGVFQYNQLLTVSTKTADGVEFTATAVKKDDHIDAVLKSAYKTPQWGLAGAFTSAGTVTATASLTNLAAGLDVTLTGTVPEVSSAKLGLDYAIPHLTAKSTVSLTSQPKVDLAVTTGHGDIVCGGETSFDTAKNTITRWSVGAGYVQRDYSVGVLLKDLGKVLTVSYAHNIDPTSSVGAEVTKKLEEKEATVFALGYAKRLDSGALAKARLDNTGIASLLYETELKPLTKLALSSQFDATDLSKAPKFGLALDVKN</sequence>
<dbReference type="Gene3D" id="2.40.160.10">
    <property type="entry name" value="Porin"/>
    <property type="match status" value="1"/>
</dbReference>
<dbReference type="InterPro" id="IPR023614">
    <property type="entry name" value="Porin_dom_sf"/>
</dbReference>
<evidence type="ECO:0000313" key="3">
    <source>
        <dbReference type="Proteomes" id="UP001445335"/>
    </source>
</evidence>
<evidence type="ECO:0000256" key="1">
    <source>
        <dbReference type="ARBA" id="ARBA00009624"/>
    </source>
</evidence>
<dbReference type="CDD" id="cd07306">
    <property type="entry name" value="Porin3_VDAC"/>
    <property type="match status" value="1"/>
</dbReference>
<dbReference type="InterPro" id="IPR001925">
    <property type="entry name" value="Porin_Euk"/>
</dbReference>
<comment type="caution">
    <text evidence="2">The sequence shown here is derived from an EMBL/GenBank/DDBJ whole genome shotgun (WGS) entry which is preliminary data.</text>
</comment>